<feature type="region of interest" description="Disordered" evidence="7">
    <location>
        <begin position="332"/>
        <end position="351"/>
    </location>
</feature>
<dbReference type="InterPro" id="IPR005322">
    <property type="entry name" value="Peptidase_C69"/>
</dbReference>
<comment type="caution">
    <text evidence="10">The sequence shown here is derived from an EMBL/GenBank/DDBJ whole genome shotgun (WGS) entry which is preliminary data.</text>
</comment>
<dbReference type="InterPro" id="IPR047804">
    <property type="entry name" value="C69_dipept_A-like"/>
</dbReference>
<evidence type="ECO:0000256" key="9">
    <source>
        <dbReference type="SAM" id="SignalP"/>
    </source>
</evidence>
<accession>A0ABV2FL56</accession>
<keyword evidence="8" id="KW-1133">Transmembrane helix</keyword>
<dbReference type="Gene3D" id="3.60.60.10">
    <property type="entry name" value="Penicillin V Acylase, Chain A"/>
    <property type="match status" value="1"/>
</dbReference>
<keyword evidence="8" id="KW-0812">Transmembrane</keyword>
<dbReference type="EMBL" id="JBEPLO010000052">
    <property type="protein sequence ID" value="MET3559313.1"/>
    <property type="molecule type" value="Genomic_DNA"/>
</dbReference>
<feature type="region of interest" description="Disordered" evidence="7">
    <location>
        <begin position="508"/>
        <end position="528"/>
    </location>
</feature>
<organism evidence="10 11">
    <name type="scientific">Streptococcus rupicaprae</name>
    <dbReference type="NCBI Taxonomy" id="759619"/>
    <lineage>
        <taxon>Bacteria</taxon>
        <taxon>Bacillati</taxon>
        <taxon>Bacillota</taxon>
        <taxon>Bacilli</taxon>
        <taxon>Lactobacillales</taxon>
        <taxon>Streptococcaceae</taxon>
        <taxon>Streptococcus</taxon>
    </lineage>
</organism>
<dbReference type="EC" id="3.4.-.-" evidence="6"/>
<evidence type="ECO:0000313" key="11">
    <source>
        <dbReference type="Proteomes" id="UP001549122"/>
    </source>
</evidence>
<gene>
    <name evidence="10" type="ORF">ABID29_002467</name>
</gene>
<feature type="transmembrane region" description="Helical" evidence="8">
    <location>
        <begin position="533"/>
        <end position="553"/>
    </location>
</feature>
<evidence type="ECO:0000256" key="3">
    <source>
        <dbReference type="ARBA" id="ARBA00022670"/>
    </source>
</evidence>
<evidence type="ECO:0000256" key="2">
    <source>
        <dbReference type="ARBA" id="ARBA00007225"/>
    </source>
</evidence>
<evidence type="ECO:0000256" key="4">
    <source>
        <dbReference type="ARBA" id="ARBA00022801"/>
    </source>
</evidence>
<evidence type="ECO:0000313" key="10">
    <source>
        <dbReference type="EMBL" id="MET3559313.1"/>
    </source>
</evidence>
<sequence length="559" mass="62660">MKKKLQKGMCLSLALILGFQGWTVEACSAFIIGKGLTEDGSTLYGRTEDYPFPVEINGEVVTGYHNKNFIVTPAQTYSEKDMIEDESNGFSYPRQAQEYKYISAPDASRGTGEGVYDAHGFNEHGVSMSATVSASPNEKVLAVDPLVKDGLAEAIMTSLILPRVKTAREGIEYVAKVIDEKGSSEGNIIVIADQNELWYMEILSGHQYVAIKFPEDKYAVFPNTYFLGHVDLTDKENVIASKDVEKVAKEADSYKEVDGKFHIAKSYGPESYHDGDRSRVYAGIKLLDPEANVNYDDETFDLLRSPSDPNKKFTVKDAMAIQRNRFEHLPEFKPNDLLPRNEKGRRGSGDAKEEAVYKYPLGNENVIDAHIYQIKPELPKAFGGIVWLNLGTSRNNPYIPFYGNITETYEAFHPQTLEYDKASWYWVAKHIDEMTMAHPDIFGSDTLKYFQELEEEMIALQAEQDKHYATANLSAEEASKAVTEDGLKRSEELFTKMQALEKEMMAKLPKEEDKKDSQDQTAADDAPKAESNAYTLLILGAVAIAGLLGYYIFKKKGQD</sequence>
<evidence type="ECO:0000256" key="8">
    <source>
        <dbReference type="SAM" id="Phobius"/>
    </source>
</evidence>
<evidence type="ECO:0000256" key="1">
    <source>
        <dbReference type="ARBA" id="ARBA00001670"/>
    </source>
</evidence>
<dbReference type="Proteomes" id="UP001549122">
    <property type="component" value="Unassembled WGS sequence"/>
</dbReference>
<evidence type="ECO:0000256" key="5">
    <source>
        <dbReference type="ARBA" id="ARBA00022997"/>
    </source>
</evidence>
<feature type="signal peptide" evidence="9">
    <location>
        <begin position="1"/>
        <end position="26"/>
    </location>
</feature>
<keyword evidence="9" id="KW-0732">Signal</keyword>
<keyword evidence="8" id="KW-0472">Membrane</keyword>
<feature type="chain" id="PRO_5046199914" description="Dipeptidase" evidence="9">
    <location>
        <begin position="27"/>
        <end position="559"/>
    </location>
</feature>
<protein>
    <recommendedName>
        <fullName evidence="6">Dipeptidase</fullName>
        <ecNumber evidence="6">3.4.-.-</ecNumber>
    </recommendedName>
</protein>
<name>A0ABV2FL56_9STRE</name>
<dbReference type="Pfam" id="PF03577">
    <property type="entry name" value="Peptidase_C69"/>
    <property type="match status" value="1"/>
</dbReference>
<dbReference type="PANTHER" id="PTHR12994">
    <property type="entry name" value="SECERNIN"/>
    <property type="match status" value="1"/>
</dbReference>
<dbReference type="PANTHER" id="PTHR12994:SF17">
    <property type="entry name" value="LD30995P"/>
    <property type="match status" value="1"/>
</dbReference>
<proteinExistence type="inferred from homology"/>
<evidence type="ECO:0000256" key="6">
    <source>
        <dbReference type="RuleBase" id="RU364089"/>
    </source>
</evidence>
<feature type="compositionally biased region" description="Basic and acidic residues" evidence="7">
    <location>
        <begin position="508"/>
        <end position="518"/>
    </location>
</feature>
<reference evidence="10 11" key="1">
    <citation type="submission" date="2024-06" db="EMBL/GenBank/DDBJ databases">
        <title>Genomic Encyclopedia of Type Strains, Phase IV (KMG-IV): sequencing the most valuable type-strain genomes for metagenomic binning, comparative biology and taxonomic classification.</title>
        <authorList>
            <person name="Goeker M."/>
        </authorList>
    </citation>
    <scope>NUCLEOTIDE SEQUENCE [LARGE SCALE GENOMIC DNA]</scope>
    <source>
        <strain evidence="10 11">DSM 28303</strain>
    </source>
</reference>
<keyword evidence="3 6" id="KW-0645">Protease</keyword>
<dbReference type="NCBIfam" id="NF033678">
    <property type="entry name" value="C69_fam_dipept"/>
    <property type="match status" value="1"/>
</dbReference>
<evidence type="ECO:0000256" key="7">
    <source>
        <dbReference type="SAM" id="MobiDB-lite"/>
    </source>
</evidence>
<keyword evidence="4 6" id="KW-0378">Hydrolase</keyword>
<comment type="similarity">
    <text evidence="2 6">Belongs to the peptidase C69 family.</text>
</comment>
<keyword evidence="11" id="KW-1185">Reference proteome</keyword>
<comment type="catalytic activity">
    <reaction evidence="1">
        <text>an L-aminoacyl-L-amino acid + H2O = 2 an L-alpha-amino acid</text>
        <dbReference type="Rhea" id="RHEA:48940"/>
        <dbReference type="ChEBI" id="CHEBI:15377"/>
        <dbReference type="ChEBI" id="CHEBI:59869"/>
        <dbReference type="ChEBI" id="CHEBI:77460"/>
        <dbReference type="EC" id="3.4.13.19"/>
    </reaction>
</comment>
<keyword evidence="5 6" id="KW-0224">Dipeptidase</keyword>